<dbReference type="EMBL" id="VCGU01000001">
    <property type="protein sequence ID" value="TRY80770.1"/>
    <property type="molecule type" value="Genomic_DNA"/>
</dbReference>
<evidence type="ECO:0000259" key="1">
    <source>
        <dbReference type="Pfam" id="PF09588"/>
    </source>
</evidence>
<dbReference type="PANTHER" id="PTHR46609">
    <property type="entry name" value="EXONUCLEASE, PHAGE-TYPE/RECB, C-TERMINAL DOMAIN-CONTAINING PROTEIN"/>
    <property type="match status" value="1"/>
</dbReference>
<dbReference type="PANTHER" id="PTHR46609:SF8">
    <property type="entry name" value="YQAJ VIRAL RECOMBINASE DOMAIN-CONTAINING PROTEIN"/>
    <property type="match status" value="1"/>
</dbReference>
<dbReference type="InterPro" id="IPR011604">
    <property type="entry name" value="PDDEXK-like_dom_sf"/>
</dbReference>
<dbReference type="Gene3D" id="3.90.320.10">
    <property type="match status" value="1"/>
</dbReference>
<organism evidence="2 3">
    <name type="scientific">Tigriopus californicus</name>
    <name type="common">Marine copepod</name>
    <dbReference type="NCBI Taxonomy" id="6832"/>
    <lineage>
        <taxon>Eukaryota</taxon>
        <taxon>Metazoa</taxon>
        <taxon>Ecdysozoa</taxon>
        <taxon>Arthropoda</taxon>
        <taxon>Crustacea</taxon>
        <taxon>Multicrustacea</taxon>
        <taxon>Hexanauplia</taxon>
        <taxon>Copepoda</taxon>
        <taxon>Harpacticoida</taxon>
        <taxon>Harpacticidae</taxon>
        <taxon>Tigriopus</taxon>
    </lineage>
</organism>
<dbReference type="CDD" id="cd22343">
    <property type="entry name" value="PDDEXK_lambda_exonuclease-like"/>
    <property type="match status" value="1"/>
</dbReference>
<dbReference type="STRING" id="6832.A0A553PSW7"/>
<dbReference type="AlphaFoldDB" id="A0A553PSW7"/>
<dbReference type="InterPro" id="IPR051703">
    <property type="entry name" value="NF-kappa-B_Signaling_Reg"/>
</dbReference>
<accession>A0A553PSW7</accession>
<feature type="non-terminal residue" evidence="2">
    <location>
        <position position="1"/>
    </location>
</feature>
<dbReference type="InterPro" id="IPR011335">
    <property type="entry name" value="Restrct_endonuc-II-like"/>
</dbReference>
<comment type="caution">
    <text evidence="2">The sequence shown here is derived from an EMBL/GenBank/DDBJ whole genome shotgun (WGS) entry which is preliminary data.</text>
</comment>
<dbReference type="SUPFAM" id="SSF52980">
    <property type="entry name" value="Restriction endonuclease-like"/>
    <property type="match status" value="1"/>
</dbReference>
<name>A0A553PSW7_TIGCA</name>
<dbReference type="GO" id="GO:0006281">
    <property type="term" value="P:DNA repair"/>
    <property type="evidence" value="ECO:0007669"/>
    <property type="project" value="UniProtKB-ARBA"/>
</dbReference>
<feature type="non-terminal residue" evidence="2">
    <location>
        <position position="272"/>
    </location>
</feature>
<dbReference type="InterPro" id="IPR019080">
    <property type="entry name" value="YqaJ_viral_recombinase"/>
</dbReference>
<proteinExistence type="predicted"/>
<protein>
    <recommendedName>
        <fullName evidence="1">YqaJ viral recombinase domain-containing protein</fullName>
    </recommendedName>
</protein>
<dbReference type="Pfam" id="PF09588">
    <property type="entry name" value="YqaJ"/>
    <property type="match status" value="1"/>
</dbReference>
<reference evidence="2 3" key="1">
    <citation type="journal article" date="2018" name="Nat. Ecol. Evol.">
        <title>Genomic signatures of mitonuclear coevolution across populations of Tigriopus californicus.</title>
        <authorList>
            <person name="Barreto F.S."/>
            <person name="Watson E.T."/>
            <person name="Lima T.G."/>
            <person name="Willett C.S."/>
            <person name="Edmands S."/>
            <person name="Li W."/>
            <person name="Burton R.S."/>
        </authorList>
    </citation>
    <scope>NUCLEOTIDE SEQUENCE [LARGE SCALE GENOMIC DNA]</scope>
    <source>
        <strain evidence="2 3">San Diego</strain>
    </source>
</reference>
<sequence length="272" mass="30383">CSCVAGISGQCKHTAALYEFINTETGESKTSEQQTWHRPSEVLLTKYPKGESILEILSNTSLDVTTSVRTEAQANLTQELQMFGLTSSSFYVCLTADREQGLTEYPKAKQKPELEQVVKSLLHNPAKLPEQFLSDINLSIEESRFFNKNVLCDMEKAIELCEASLGQASSPAWHNLRRFRISASRAGPIGGAKQDHTLLKYFFEEKSSNKYMQYGRETEPKARMRYEDQTGNKVLQTGAIISPIYPWLCASPDGIAIDGNGNLVVLEIKCPF</sequence>
<keyword evidence="3" id="KW-1185">Reference proteome</keyword>
<gene>
    <name evidence="2" type="ORF">TCAL_15463</name>
</gene>
<feature type="domain" description="YqaJ viral recombinase" evidence="1">
    <location>
        <begin position="173"/>
        <end position="272"/>
    </location>
</feature>
<evidence type="ECO:0000313" key="3">
    <source>
        <dbReference type="Proteomes" id="UP000318571"/>
    </source>
</evidence>
<evidence type="ECO:0000313" key="2">
    <source>
        <dbReference type="EMBL" id="TRY80770.1"/>
    </source>
</evidence>
<dbReference type="Proteomes" id="UP000318571">
    <property type="component" value="Chromosome 12"/>
</dbReference>